<dbReference type="InParanoid" id="H2YV97"/>
<reference evidence="8" key="3">
    <citation type="submission" date="2025-09" db="UniProtKB">
        <authorList>
            <consortium name="Ensembl"/>
        </authorList>
    </citation>
    <scope>IDENTIFICATION</scope>
</reference>
<dbReference type="PANTHER" id="PTHR43327">
    <property type="entry name" value="STOMATIN-LIKE PROTEIN 2, MITOCHONDRIAL"/>
    <property type="match status" value="1"/>
</dbReference>
<dbReference type="CDD" id="cd08829">
    <property type="entry name" value="SPFH_paraslipin"/>
    <property type="match status" value="1"/>
</dbReference>
<proteinExistence type="inferred from homology"/>
<reference evidence="8" key="2">
    <citation type="submission" date="2025-08" db="UniProtKB">
        <authorList>
            <consortium name="Ensembl"/>
        </authorList>
    </citation>
    <scope>IDENTIFICATION</scope>
</reference>
<dbReference type="eggNOG" id="KOG2620">
    <property type="taxonomic scope" value="Eukaryota"/>
</dbReference>
<dbReference type="Gene3D" id="3.30.479.30">
    <property type="entry name" value="Band 7 domain"/>
    <property type="match status" value="1"/>
</dbReference>
<accession>H2YV97</accession>
<sequence length="383" mass="42610">MMGLQHVVSRTIPSVGRASLQHGSVLAHCNKVPRKFEVARCHKIFVRNSSYKTPVNIGFVFVPQQEAWVVERMGKYNSILKPGLNLLIPLLDKVKYVQVLKEQAIKIPEQSAVTKDNVNLHIDGVLYVRVDDPYKASYGIEDPEYAVTQLAQTTMRSEIGKLTLDGIFREREILNTNIVIAINHASEEAWGISCLRYEIRDIQVPTRVQEAMQMQVEAERRKRASILQSEGQKESAINVALGNKEAQILASESEKVERINEAQGEANAILAKAEAKASAIRKVAEALSLQNGQNAASFTVAEQYVNAFSNLAKESNTVLLPSNTGDVSSMVAQAMAIYSKLNKTAQAEDILQEQPNMNYNETIDDINQVDSTEQETDDKNEPR</sequence>
<protein>
    <recommendedName>
        <fullName evidence="5">Stomatin-like protein 2, mitochondrial</fullName>
    </recommendedName>
</protein>
<dbReference type="AlphaFoldDB" id="H2YV97"/>
<reference evidence="9" key="1">
    <citation type="submission" date="2003-08" db="EMBL/GenBank/DDBJ databases">
        <authorList>
            <person name="Birren B."/>
            <person name="Nusbaum C."/>
            <person name="Abebe A."/>
            <person name="Abouelleil A."/>
            <person name="Adekoya E."/>
            <person name="Ait-zahra M."/>
            <person name="Allen N."/>
            <person name="Allen T."/>
            <person name="An P."/>
            <person name="Anderson M."/>
            <person name="Anderson S."/>
            <person name="Arachchi H."/>
            <person name="Armbruster J."/>
            <person name="Bachantsang P."/>
            <person name="Baldwin J."/>
            <person name="Barry A."/>
            <person name="Bayul T."/>
            <person name="Blitshsteyn B."/>
            <person name="Bloom T."/>
            <person name="Blye J."/>
            <person name="Boguslavskiy L."/>
            <person name="Borowsky M."/>
            <person name="Boukhgalter B."/>
            <person name="Brunache A."/>
            <person name="Butler J."/>
            <person name="Calixte N."/>
            <person name="Calvo S."/>
            <person name="Camarata J."/>
            <person name="Campo K."/>
            <person name="Chang J."/>
            <person name="Cheshatsang Y."/>
            <person name="Citroen M."/>
            <person name="Collymore A."/>
            <person name="Considine T."/>
            <person name="Cook A."/>
            <person name="Cooke P."/>
            <person name="Corum B."/>
            <person name="Cuomo C."/>
            <person name="David R."/>
            <person name="Dawoe T."/>
            <person name="Degray S."/>
            <person name="Dodge S."/>
            <person name="Dooley K."/>
            <person name="Dorje P."/>
            <person name="Dorjee K."/>
            <person name="Dorris L."/>
            <person name="Duffey N."/>
            <person name="Dupes A."/>
            <person name="Elkins T."/>
            <person name="Engels R."/>
            <person name="Erickson J."/>
            <person name="Farina A."/>
            <person name="Faro S."/>
            <person name="Ferreira P."/>
            <person name="Fischer H."/>
            <person name="Fitzgerald M."/>
            <person name="Foley K."/>
            <person name="Gage D."/>
            <person name="Galagan J."/>
            <person name="Gearin G."/>
            <person name="Gnerre S."/>
            <person name="Gnirke A."/>
            <person name="Goyette A."/>
            <person name="Graham J."/>
            <person name="Grandbois E."/>
            <person name="Gyaltsen K."/>
            <person name="Hafez N."/>
            <person name="Hagopian D."/>
            <person name="Hagos B."/>
            <person name="Hall J."/>
            <person name="Hatcher B."/>
            <person name="Heller A."/>
            <person name="Higgins H."/>
            <person name="Honan T."/>
            <person name="Horn A."/>
            <person name="Houde N."/>
            <person name="Hughes L."/>
            <person name="Hulme W."/>
            <person name="Husby E."/>
            <person name="Iliev I."/>
            <person name="Jaffe D."/>
            <person name="Jones C."/>
            <person name="Kamal M."/>
            <person name="Kamat A."/>
            <person name="Kamvysselis M."/>
            <person name="Karlsson E."/>
            <person name="Kells C."/>
            <person name="Kieu A."/>
            <person name="Kisner P."/>
            <person name="Kodira C."/>
            <person name="Kulbokas E."/>
            <person name="Labutti K."/>
            <person name="Lama D."/>
            <person name="Landers T."/>
            <person name="Leger J."/>
            <person name="Levine S."/>
            <person name="Lewis D."/>
            <person name="Lewis T."/>
            <person name="Lindblad-toh K."/>
            <person name="Liu X."/>
            <person name="Lokyitsang T."/>
            <person name="Lokyitsang Y."/>
            <person name="Lucien O."/>
            <person name="Lui A."/>
            <person name="Ma L.J."/>
            <person name="Mabbitt R."/>
            <person name="Macdonald J."/>
            <person name="Maclean C."/>
            <person name="Major J."/>
            <person name="Manning J."/>
            <person name="Marabella R."/>
            <person name="Maru K."/>
            <person name="Matthews C."/>
            <person name="Mauceli E."/>
            <person name="Mccarthy M."/>
            <person name="Mcdonough S."/>
            <person name="Mcghee T."/>
            <person name="Meldrim J."/>
            <person name="Meneus L."/>
            <person name="Mesirov J."/>
            <person name="Mihalev A."/>
            <person name="Mihova T."/>
            <person name="Mikkelsen T."/>
            <person name="Mlenga V."/>
            <person name="Moru K."/>
            <person name="Mozes J."/>
            <person name="Mulrain L."/>
            <person name="Munson G."/>
            <person name="Naylor J."/>
            <person name="Newes C."/>
            <person name="Nguyen C."/>
            <person name="Nguyen N."/>
            <person name="Nguyen T."/>
            <person name="Nicol R."/>
            <person name="Nielsen C."/>
            <person name="Nizzari M."/>
            <person name="Norbu C."/>
            <person name="Norbu N."/>
            <person name="O'donnell P."/>
            <person name="Okoawo O."/>
            <person name="O'leary S."/>
            <person name="Omotosho B."/>
            <person name="O'neill K."/>
            <person name="Osman S."/>
            <person name="Parker S."/>
            <person name="Perrin D."/>
            <person name="Phunkhang P."/>
            <person name="Piqani B."/>
            <person name="Purcell S."/>
            <person name="Rachupka T."/>
            <person name="Ramasamy U."/>
            <person name="Rameau R."/>
            <person name="Ray V."/>
            <person name="Raymond C."/>
            <person name="Retta R."/>
            <person name="Richardson S."/>
            <person name="Rise C."/>
            <person name="Rodriguez J."/>
            <person name="Rogers J."/>
            <person name="Rogov P."/>
            <person name="Rutman M."/>
            <person name="Schupbach R."/>
            <person name="Seaman C."/>
            <person name="Settipalli S."/>
            <person name="Sharpe T."/>
            <person name="Sheridan J."/>
            <person name="Sherpa N."/>
            <person name="Shi J."/>
            <person name="Smirnov S."/>
            <person name="Smith C."/>
            <person name="Sougnez C."/>
            <person name="Spencer B."/>
            <person name="Stalker J."/>
            <person name="Stange-thomann N."/>
            <person name="Stavropoulos S."/>
            <person name="Stetson K."/>
            <person name="Stone C."/>
            <person name="Stone S."/>
            <person name="Stubbs M."/>
            <person name="Talamas J."/>
            <person name="Tchuinga P."/>
            <person name="Tenzing P."/>
            <person name="Tesfaye S."/>
            <person name="Theodore J."/>
            <person name="Thoulutsang Y."/>
            <person name="Topham K."/>
            <person name="Towey S."/>
            <person name="Tsamla T."/>
            <person name="Tsomo N."/>
            <person name="Vallee D."/>
            <person name="Vassiliev H."/>
            <person name="Venkataraman V."/>
            <person name="Vinson J."/>
            <person name="Vo A."/>
            <person name="Wade C."/>
            <person name="Wang S."/>
            <person name="Wangchuk T."/>
            <person name="Wangdi T."/>
            <person name="Whittaker C."/>
            <person name="Wilkinson J."/>
            <person name="Wu Y."/>
            <person name="Wyman D."/>
            <person name="Yadav S."/>
            <person name="Yang S."/>
            <person name="Yang X."/>
            <person name="Yeager S."/>
            <person name="Yee E."/>
            <person name="Young G."/>
            <person name="Zainoun J."/>
            <person name="Zembeck L."/>
            <person name="Zimmer A."/>
            <person name="Zody M."/>
            <person name="Lander E."/>
        </authorList>
    </citation>
    <scope>NUCLEOTIDE SEQUENCE [LARGE SCALE GENOMIC DNA]</scope>
</reference>
<dbReference type="SMART" id="SM00244">
    <property type="entry name" value="PHB"/>
    <property type="match status" value="1"/>
</dbReference>
<dbReference type="GeneTree" id="ENSGT01030000234614"/>
<evidence type="ECO:0000256" key="3">
    <source>
        <dbReference type="ARBA" id="ARBA00034476"/>
    </source>
</evidence>
<feature type="domain" description="Band 7" evidence="7">
    <location>
        <begin position="57"/>
        <end position="216"/>
    </location>
</feature>
<name>H2YV97_CIOSA</name>
<dbReference type="InterPro" id="IPR001972">
    <property type="entry name" value="Stomatin_HflK_fam"/>
</dbReference>
<organism evidence="8 9">
    <name type="scientific">Ciona savignyi</name>
    <name type="common">Pacific transparent sea squirt</name>
    <dbReference type="NCBI Taxonomy" id="51511"/>
    <lineage>
        <taxon>Eukaryota</taxon>
        <taxon>Metazoa</taxon>
        <taxon>Chordata</taxon>
        <taxon>Tunicata</taxon>
        <taxon>Ascidiacea</taxon>
        <taxon>Phlebobranchia</taxon>
        <taxon>Cionidae</taxon>
        <taxon>Ciona</taxon>
    </lineage>
</organism>
<keyword evidence="2" id="KW-0496">Mitochondrion</keyword>
<comment type="similarity">
    <text evidence="1">Belongs to the band 7/mec-2 family.</text>
</comment>
<dbReference type="InterPro" id="IPR001107">
    <property type="entry name" value="Band_7"/>
</dbReference>
<evidence type="ECO:0000256" key="1">
    <source>
        <dbReference type="ARBA" id="ARBA00008164"/>
    </source>
</evidence>
<dbReference type="GO" id="GO:0005743">
    <property type="term" value="C:mitochondrial inner membrane"/>
    <property type="evidence" value="ECO:0007669"/>
    <property type="project" value="UniProtKB-SubCell"/>
</dbReference>
<comment type="subcellular location">
    <subcellularLocation>
        <location evidence="3">Mitochondrion inner membrane</location>
        <topology evidence="3">Lipid-anchor</topology>
    </subcellularLocation>
</comment>
<dbReference type="Pfam" id="PF01145">
    <property type="entry name" value="Band_7"/>
    <property type="match status" value="1"/>
</dbReference>
<dbReference type="PANTHER" id="PTHR43327:SF10">
    <property type="entry name" value="STOMATIN-LIKE PROTEIN 2, MITOCHONDRIAL"/>
    <property type="match status" value="1"/>
</dbReference>
<keyword evidence="9" id="KW-1185">Reference proteome</keyword>
<dbReference type="STRING" id="51511.ENSCSAVP00000009257"/>
<evidence type="ECO:0000313" key="9">
    <source>
        <dbReference type="Proteomes" id="UP000007875"/>
    </source>
</evidence>
<dbReference type="PRINTS" id="PR00721">
    <property type="entry name" value="STOMATIN"/>
</dbReference>
<dbReference type="Ensembl" id="ENSCSAVT00000009374.1">
    <property type="protein sequence ID" value="ENSCSAVP00000009257.1"/>
    <property type="gene ID" value="ENSCSAVG00000005458.1"/>
</dbReference>
<dbReference type="InterPro" id="IPR050710">
    <property type="entry name" value="Band7/mec-2_domain"/>
</dbReference>
<dbReference type="Proteomes" id="UP000007875">
    <property type="component" value="Unassembled WGS sequence"/>
</dbReference>
<dbReference type="HOGENOM" id="CLU_024949_1_0_1"/>
<evidence type="ECO:0000256" key="2">
    <source>
        <dbReference type="ARBA" id="ARBA00023128"/>
    </source>
</evidence>
<dbReference type="FunCoup" id="H2YV97">
    <property type="interactions" value="781"/>
</dbReference>
<feature type="region of interest" description="Disordered" evidence="6">
    <location>
        <begin position="353"/>
        <end position="383"/>
    </location>
</feature>
<dbReference type="SUPFAM" id="SSF117892">
    <property type="entry name" value="Band 7/SPFH domain"/>
    <property type="match status" value="1"/>
</dbReference>
<dbReference type="InterPro" id="IPR036013">
    <property type="entry name" value="Band_7/SPFH_dom_sf"/>
</dbReference>
<evidence type="ECO:0000256" key="6">
    <source>
        <dbReference type="SAM" id="MobiDB-lite"/>
    </source>
</evidence>
<dbReference type="Pfam" id="PF16200">
    <property type="entry name" value="Band_7_C"/>
    <property type="match status" value="1"/>
</dbReference>
<evidence type="ECO:0000256" key="4">
    <source>
        <dbReference type="ARBA" id="ARBA00060171"/>
    </source>
</evidence>
<evidence type="ECO:0000259" key="7">
    <source>
        <dbReference type="SMART" id="SM00244"/>
    </source>
</evidence>
<comment type="function">
    <text evidence="4">Mitochondrial protein that probably regulates the biogenesis and the activity of mitochondria. Stimulates cardiolipin biosynthesis, binds cardiolipin-enriched membranes where it recruits and stabilizes some proteins including prohibitin and may therefore act in the organization of functional microdomains in mitochondrial membranes. Through regulation of the mitochondrial function may play a role into several biological processes including cell migration, cell proliferation, T-cell activation, calcium homeostasis and cellular response to stress. May play a role in calcium homeostasis through negative regulation of calcium efflux from mitochondria. Required for mitochondrial hyperfusion a pro-survival cellular response to stress which results in increased ATP production by mitochondria. May also regulate the organization of functional domains at the plasma membrane and play a role in T-cell activation through association with the T-cell receptor signaling complex and its regulation.</text>
</comment>
<dbReference type="FunFam" id="3.30.479.30:FF:000008">
    <property type="entry name" value="Stomatin-like protein 2, mitochondrial"/>
    <property type="match status" value="1"/>
</dbReference>
<evidence type="ECO:0000256" key="5">
    <source>
        <dbReference type="ARBA" id="ARBA00074725"/>
    </source>
</evidence>
<dbReference type="InterPro" id="IPR032435">
    <property type="entry name" value="STML2-like_C"/>
</dbReference>
<dbReference type="GO" id="GO:0007005">
    <property type="term" value="P:mitochondrion organization"/>
    <property type="evidence" value="ECO:0007669"/>
    <property type="project" value="TreeGrafter"/>
</dbReference>
<evidence type="ECO:0000313" key="8">
    <source>
        <dbReference type="Ensembl" id="ENSCSAVP00000009257.1"/>
    </source>
</evidence>
<dbReference type="OMA" id="YLQMLPK"/>